<evidence type="ECO:0000256" key="3">
    <source>
        <dbReference type="ARBA" id="ARBA00022645"/>
    </source>
</evidence>
<evidence type="ECO:0000256" key="5">
    <source>
        <dbReference type="ARBA" id="ARBA00022723"/>
    </source>
</evidence>
<feature type="domain" description="Peptidase M14" evidence="13">
    <location>
        <begin position="440"/>
        <end position="735"/>
    </location>
</feature>
<feature type="chain" id="PRO_5040436678" description="Peptidase M14 domain-containing protein" evidence="12">
    <location>
        <begin position="21"/>
        <end position="1369"/>
    </location>
</feature>
<keyword evidence="6" id="KW-0378">Hydrolase</keyword>
<dbReference type="InterPro" id="IPR008969">
    <property type="entry name" value="CarboxyPept-like_regulatory"/>
</dbReference>
<keyword evidence="12" id="KW-0732">Signal</keyword>
<sequence length="1369" mass="154907">MYSFVLKLSVITCLFITACAKSIREVGLHEEFLDERYYNTTEIADLLYKIEKQNPTIARVHEIGVSSLGQSILAIEITSNVGQSRRILKPMFKYIANMHGDETVGLQLLLYLAQYLTSLYGSDHRVSRIVDSTDIFLMPTLNPDGYSASQEGECYSQKGYAGRNNAKGVDLNRNFPQIDKKSFNMQQPETRAVIDWILNNPFVLSANFHGGAVVASYPFDKYYYRNTSQGGKTPDDALFRYLSIKYASKNPKMANGSACQEEHFKNGITNGAEWYELEGGMQDFNYIYSNCFEITIELTCCKFPSPSVLTKEWEYNRESLLTYMESVHMGIKGLVQDENNNPIPGASIHILGINHTVKTTNRGEYWRLLLPGTYTITANAPGYNSSVYRNIIVKNDTLRSTTVNFTLHTLKQSSAVDLSTIEVKTGTRDIDGFPIPVTFEHHNYDRLVSALNLINVNYPNITRLYTVGKSVQGRDLYVLEISTSPGRHEPGKPEFKYVANMHGNEVIGREMLLLLAQYLCQNYGIDQRVTRLVDSVRIHLMPTMNPDGYEISRQGIEDVNDLVGRDNANRVDLNRNFPDNRHSLHVQKQEPETKAIVEWIKSIPFVLSANLHGGALVANYPFDSSAIDGNSIPQASYTPDNDVFVLLAKTYSMNHPKMHLDRNKCANDTTSFKDGIVNGASWYSVVGGMQDFNYLNTNCFELTFELGCTKFPFQKDLEGYWLDNRESLLTFMEQVNRGVKGFVLDDKGQGVRNADISVVGIEHPVKSANDGDYWRILVPGDYEISVTAYGYKRKTQSVHVYNSTTPTWLNFTLIKENLNEWSQVNDFGLRTNVIKMNEYNTKALFLSNLKELETSLSSVAELITTPSSLDYHSAESSIIQFKVTENVGSPDELKFKIAILGGLYVNEPATREILLFLARHYVEGYRQKDKDIVSFLSKVVLHFIPYFEQNENSYEKTCSTDDQAVVTSPLLIATNQQDEQKTTDNLWKMLQREQFDMMFSLEGGSIQIKGPTIHPRNTISIILQDYEELFYSNLKNTCGEPLDRKINDVKQNVLDTFNNVLKIKTMALRLTCCNYINPLETVFVWMESYHMLKVIIENIQGVQGSVVDKFGKPIRNAIVTINMFADIYSVTPNSAVFKAHLPIGGYNIHVKATGYLAKSIPIIVHRGNVTKINVIMSSAVGHGSATLELNTFVKGSVMDIENKPIEGAIITDDSSSSVSTSYHNGTYKLPVGEGVRTLRVSAHGYYTSVKSINILDNRPQTVIFKLTKDERVFNMPRLMFIVLTVFIISIIGVSWYHFYLRWKTGRPSSFAYKNGFALLPQKPYLFDDDDEVELFRNPVIKDSATRPYHDDSDISFTDSSEESESCYVR</sequence>
<dbReference type="SMART" id="SM00631">
    <property type="entry name" value="Zn_pept"/>
    <property type="match status" value="2"/>
</dbReference>
<dbReference type="GO" id="GO:0006518">
    <property type="term" value="P:peptide metabolic process"/>
    <property type="evidence" value="ECO:0007669"/>
    <property type="project" value="TreeGrafter"/>
</dbReference>
<dbReference type="PANTHER" id="PTHR11532:SF62">
    <property type="entry name" value="CARBOXYPEPTIDASE D"/>
    <property type="match status" value="1"/>
</dbReference>
<evidence type="ECO:0000256" key="1">
    <source>
        <dbReference type="ARBA" id="ARBA00001947"/>
    </source>
</evidence>
<feature type="compositionally biased region" description="Acidic residues" evidence="10">
    <location>
        <begin position="1359"/>
        <end position="1369"/>
    </location>
</feature>
<keyword evidence="8" id="KW-0325">Glycoprotein</keyword>
<dbReference type="InterPro" id="IPR057246">
    <property type="entry name" value="CARBOXYPEPT_ZN_1"/>
</dbReference>
<dbReference type="InterPro" id="IPR057247">
    <property type="entry name" value="CARBOXYPEPT_ZN_2"/>
</dbReference>
<keyword evidence="7" id="KW-0862">Zinc</keyword>
<dbReference type="Gene3D" id="3.40.630.10">
    <property type="entry name" value="Zn peptidases"/>
    <property type="match status" value="3"/>
</dbReference>
<keyword evidence="3" id="KW-0121">Carboxypeptidase</keyword>
<dbReference type="CDD" id="cd11308">
    <property type="entry name" value="Peptidase_M14NE-CP-C_like"/>
    <property type="match status" value="2"/>
</dbReference>
<evidence type="ECO:0000256" key="2">
    <source>
        <dbReference type="ARBA" id="ARBA00005988"/>
    </source>
</evidence>
<evidence type="ECO:0000256" key="7">
    <source>
        <dbReference type="ARBA" id="ARBA00022833"/>
    </source>
</evidence>
<evidence type="ECO:0000256" key="8">
    <source>
        <dbReference type="ARBA" id="ARBA00023180"/>
    </source>
</evidence>
<reference evidence="14" key="1">
    <citation type="submission" date="2022-02" db="EMBL/GenBank/DDBJ databases">
        <authorList>
            <person name="King R."/>
        </authorList>
    </citation>
    <scope>NUCLEOTIDE SEQUENCE</scope>
</reference>
<dbReference type="SUPFAM" id="SSF49464">
    <property type="entry name" value="Carboxypeptidase regulatory domain-like"/>
    <property type="match status" value="4"/>
</dbReference>
<accession>A0A9P0J5S0</accession>
<dbReference type="PROSITE" id="PS51257">
    <property type="entry name" value="PROKAR_LIPOPROTEIN"/>
    <property type="match status" value="1"/>
</dbReference>
<evidence type="ECO:0000256" key="11">
    <source>
        <dbReference type="SAM" id="Phobius"/>
    </source>
</evidence>
<reference evidence="14" key="2">
    <citation type="submission" date="2022-10" db="EMBL/GenBank/DDBJ databases">
        <authorList>
            <consortium name="ENA_rothamsted_submissions"/>
            <consortium name="culmorum"/>
            <person name="King R."/>
        </authorList>
    </citation>
    <scope>NUCLEOTIDE SEQUENCE</scope>
</reference>
<name>A0A9P0J5S0_APHGO</name>
<dbReference type="InterPro" id="IPR050753">
    <property type="entry name" value="Peptidase_M14_domain"/>
</dbReference>
<dbReference type="CDD" id="cd03858">
    <property type="entry name" value="M14_CP_N-E_like"/>
    <property type="match status" value="1"/>
</dbReference>
<dbReference type="PROSITE" id="PS00133">
    <property type="entry name" value="CARBOXYPEPT_ZN_2"/>
    <property type="match status" value="2"/>
</dbReference>
<dbReference type="GO" id="GO:0004181">
    <property type="term" value="F:metallocarboxypeptidase activity"/>
    <property type="evidence" value="ECO:0007669"/>
    <property type="project" value="InterPro"/>
</dbReference>
<dbReference type="FunFam" id="3.40.630.10:FF:000020">
    <property type="entry name" value="Carboxypeptidase D"/>
    <property type="match status" value="2"/>
</dbReference>
<keyword evidence="5" id="KW-0479">Metal-binding</keyword>
<feature type="domain" description="Peptidase M14" evidence="13">
    <location>
        <begin position="36"/>
        <end position="327"/>
    </location>
</feature>
<evidence type="ECO:0000256" key="4">
    <source>
        <dbReference type="ARBA" id="ARBA00022670"/>
    </source>
</evidence>
<feature type="active site" description="Proton donor/acceptor" evidence="9">
    <location>
        <position position="705"/>
    </location>
</feature>
<gene>
    <name evidence="14" type="ORF">APHIGO_LOCUS7517</name>
</gene>
<dbReference type="InterPro" id="IPR000834">
    <property type="entry name" value="Peptidase_M14"/>
</dbReference>
<evidence type="ECO:0000256" key="10">
    <source>
        <dbReference type="SAM" id="MobiDB-lite"/>
    </source>
</evidence>
<protein>
    <recommendedName>
        <fullName evidence="13">Peptidase M14 domain-containing protein</fullName>
    </recommendedName>
</protein>
<evidence type="ECO:0000256" key="9">
    <source>
        <dbReference type="PROSITE-ProRule" id="PRU01379"/>
    </source>
</evidence>
<feature type="signal peptide" evidence="12">
    <location>
        <begin position="1"/>
        <end position="20"/>
    </location>
</feature>
<dbReference type="GO" id="GO:0005615">
    <property type="term" value="C:extracellular space"/>
    <property type="evidence" value="ECO:0007669"/>
    <property type="project" value="TreeGrafter"/>
</dbReference>
<proteinExistence type="inferred from homology"/>
<feature type="region of interest" description="Disordered" evidence="10">
    <location>
        <begin position="1349"/>
        <end position="1369"/>
    </location>
</feature>
<dbReference type="SUPFAM" id="SSF53187">
    <property type="entry name" value="Zn-dependent exopeptidases"/>
    <property type="match status" value="3"/>
</dbReference>
<dbReference type="Pfam" id="PF13620">
    <property type="entry name" value="CarboxypepD_reg"/>
    <property type="match status" value="2"/>
</dbReference>
<keyword evidence="11" id="KW-1133">Transmembrane helix</keyword>
<dbReference type="PROSITE" id="PS52035">
    <property type="entry name" value="PEPTIDASE_M14"/>
    <property type="match status" value="2"/>
</dbReference>
<evidence type="ECO:0000313" key="15">
    <source>
        <dbReference type="Proteomes" id="UP001154329"/>
    </source>
</evidence>
<dbReference type="PROSITE" id="PS00132">
    <property type="entry name" value="CARBOXYPEPT_ZN_1"/>
    <property type="match status" value="1"/>
</dbReference>
<feature type="transmembrane region" description="Helical" evidence="11">
    <location>
        <begin position="1278"/>
        <end position="1299"/>
    </location>
</feature>
<dbReference type="PRINTS" id="PR00765">
    <property type="entry name" value="CRBOXYPTASEA"/>
</dbReference>
<dbReference type="GO" id="GO:0008270">
    <property type="term" value="F:zinc ion binding"/>
    <property type="evidence" value="ECO:0007669"/>
    <property type="project" value="InterPro"/>
</dbReference>
<dbReference type="Gene3D" id="2.60.40.1120">
    <property type="entry name" value="Carboxypeptidase-like, regulatory domain"/>
    <property type="match status" value="4"/>
</dbReference>
<keyword evidence="11" id="KW-0812">Transmembrane</keyword>
<comment type="similarity">
    <text evidence="2 9">Belongs to the peptidase M14 family.</text>
</comment>
<keyword evidence="11" id="KW-0472">Membrane</keyword>
<feature type="active site" description="Proton donor/acceptor" evidence="9">
    <location>
        <position position="297"/>
    </location>
</feature>
<dbReference type="EMBL" id="OU899035">
    <property type="protein sequence ID" value="CAH1726665.1"/>
    <property type="molecule type" value="Genomic_DNA"/>
</dbReference>
<dbReference type="Pfam" id="PF00246">
    <property type="entry name" value="Peptidase_M14"/>
    <property type="match status" value="2"/>
</dbReference>
<dbReference type="GO" id="GO:0016485">
    <property type="term" value="P:protein processing"/>
    <property type="evidence" value="ECO:0007669"/>
    <property type="project" value="TreeGrafter"/>
</dbReference>
<evidence type="ECO:0000256" key="12">
    <source>
        <dbReference type="SAM" id="SignalP"/>
    </source>
</evidence>
<dbReference type="Proteomes" id="UP001154329">
    <property type="component" value="Chromosome 2"/>
</dbReference>
<keyword evidence="4" id="KW-0645">Protease</keyword>
<keyword evidence="15" id="KW-1185">Reference proteome</keyword>
<evidence type="ECO:0000259" key="13">
    <source>
        <dbReference type="PROSITE" id="PS52035"/>
    </source>
</evidence>
<evidence type="ECO:0000256" key="6">
    <source>
        <dbReference type="ARBA" id="ARBA00022801"/>
    </source>
</evidence>
<organism evidence="14 15">
    <name type="scientific">Aphis gossypii</name>
    <name type="common">Cotton aphid</name>
    <dbReference type="NCBI Taxonomy" id="80765"/>
    <lineage>
        <taxon>Eukaryota</taxon>
        <taxon>Metazoa</taxon>
        <taxon>Ecdysozoa</taxon>
        <taxon>Arthropoda</taxon>
        <taxon>Hexapoda</taxon>
        <taxon>Insecta</taxon>
        <taxon>Pterygota</taxon>
        <taxon>Neoptera</taxon>
        <taxon>Paraneoptera</taxon>
        <taxon>Hemiptera</taxon>
        <taxon>Sternorrhyncha</taxon>
        <taxon>Aphidomorpha</taxon>
        <taxon>Aphidoidea</taxon>
        <taxon>Aphididae</taxon>
        <taxon>Aphidini</taxon>
        <taxon>Aphis</taxon>
        <taxon>Aphis</taxon>
    </lineage>
</organism>
<dbReference type="PANTHER" id="PTHR11532">
    <property type="entry name" value="PROTEASE M14 CARBOXYPEPTIDASE"/>
    <property type="match status" value="1"/>
</dbReference>
<comment type="cofactor">
    <cofactor evidence="1">
        <name>Zn(2+)</name>
        <dbReference type="ChEBI" id="CHEBI:29105"/>
    </cofactor>
</comment>
<evidence type="ECO:0000313" key="14">
    <source>
        <dbReference type="EMBL" id="CAH1726665.1"/>
    </source>
</evidence>